<dbReference type="EC" id="3.1.1.29" evidence="1 8"/>
<dbReference type="OrthoDB" id="9800507at2"/>
<evidence type="ECO:0000256" key="2">
    <source>
        <dbReference type="ARBA" id="ARBA00022555"/>
    </source>
</evidence>
<sequence length="190" mass="21319">MTKMIVGLGNPGSKYEKTRHNIGFMAIDELARRKNVTFKEERNFQALVGDYFENGEKIYLVKPTTFMNLSGKAVAPLVTYFNVPFENLIILHDDLDSPAGRIRLRAKGGSGGQNGLKSIIDHLNTKEFQRIKIGIGRPEKNTSVVNHVLGKIAENERVEMEIALQKAVDAVEYFVAGADFLDTMNQYNKQ</sequence>
<name>A0A1T4QLP5_9ENTE</name>
<feature type="site" description="Discriminates between blocked and unblocked aminoacyl-tRNA" evidence="8">
    <location>
        <position position="10"/>
    </location>
</feature>
<dbReference type="AlphaFoldDB" id="A0A1T4QLP5"/>
<dbReference type="InterPro" id="IPR001328">
    <property type="entry name" value="Pept_tRNA_hydro"/>
</dbReference>
<keyword evidence="8" id="KW-0963">Cytoplasm</keyword>
<dbReference type="SUPFAM" id="SSF53178">
    <property type="entry name" value="Peptidyl-tRNA hydrolase-like"/>
    <property type="match status" value="1"/>
</dbReference>
<comment type="catalytic activity">
    <reaction evidence="6 8 9">
        <text>an N-acyl-L-alpha-aminoacyl-tRNA + H2O = an N-acyl-L-amino acid + a tRNA + H(+)</text>
        <dbReference type="Rhea" id="RHEA:54448"/>
        <dbReference type="Rhea" id="RHEA-COMP:10123"/>
        <dbReference type="Rhea" id="RHEA-COMP:13883"/>
        <dbReference type="ChEBI" id="CHEBI:15377"/>
        <dbReference type="ChEBI" id="CHEBI:15378"/>
        <dbReference type="ChEBI" id="CHEBI:59874"/>
        <dbReference type="ChEBI" id="CHEBI:78442"/>
        <dbReference type="ChEBI" id="CHEBI:138191"/>
        <dbReference type="EC" id="3.1.1.29"/>
    </reaction>
</comment>
<proteinExistence type="inferred from homology"/>
<dbReference type="RefSeq" id="WP_078808136.1">
    <property type="nucleotide sequence ID" value="NZ_FUXI01000031.1"/>
</dbReference>
<evidence type="ECO:0000256" key="4">
    <source>
        <dbReference type="ARBA" id="ARBA00022884"/>
    </source>
</evidence>
<keyword evidence="2 8" id="KW-0820">tRNA-binding</keyword>
<feature type="binding site" evidence="8">
    <location>
        <position position="15"/>
    </location>
    <ligand>
        <name>tRNA</name>
        <dbReference type="ChEBI" id="CHEBI:17843"/>
    </ligand>
</feature>
<keyword evidence="3 8" id="KW-0378">Hydrolase</keyword>
<dbReference type="GO" id="GO:0072344">
    <property type="term" value="P:rescue of stalled ribosome"/>
    <property type="evidence" value="ECO:0007669"/>
    <property type="project" value="UniProtKB-UniRule"/>
</dbReference>
<evidence type="ECO:0000256" key="8">
    <source>
        <dbReference type="HAMAP-Rule" id="MF_00083"/>
    </source>
</evidence>
<feature type="binding site" evidence="8">
    <location>
        <position position="66"/>
    </location>
    <ligand>
        <name>tRNA</name>
        <dbReference type="ChEBI" id="CHEBI:17843"/>
    </ligand>
</feature>
<comment type="function">
    <text evidence="8">Hydrolyzes ribosome-free peptidyl-tRNAs (with 1 or more amino acids incorporated), which drop off the ribosome during protein synthesis, or as a result of ribosome stalling.</text>
</comment>
<evidence type="ECO:0000256" key="9">
    <source>
        <dbReference type="RuleBase" id="RU000673"/>
    </source>
</evidence>
<organism evidence="11 12">
    <name type="scientific">Pilibacter termitis</name>
    <dbReference type="NCBI Taxonomy" id="263852"/>
    <lineage>
        <taxon>Bacteria</taxon>
        <taxon>Bacillati</taxon>
        <taxon>Bacillota</taxon>
        <taxon>Bacilli</taxon>
        <taxon>Lactobacillales</taxon>
        <taxon>Enterococcaceae</taxon>
        <taxon>Pilibacter</taxon>
    </lineage>
</organism>
<evidence type="ECO:0000256" key="1">
    <source>
        <dbReference type="ARBA" id="ARBA00013260"/>
    </source>
</evidence>
<dbReference type="InterPro" id="IPR018171">
    <property type="entry name" value="Pept_tRNA_hydro_CS"/>
</dbReference>
<dbReference type="PROSITE" id="PS01195">
    <property type="entry name" value="PEPT_TRNA_HYDROL_1"/>
    <property type="match status" value="1"/>
</dbReference>
<evidence type="ECO:0000313" key="11">
    <source>
        <dbReference type="EMBL" id="SKA04652.1"/>
    </source>
</evidence>
<feature type="active site" description="Proton acceptor" evidence="8">
    <location>
        <position position="20"/>
    </location>
</feature>
<keyword evidence="4 8" id="KW-0694">RNA-binding</keyword>
<dbReference type="HAMAP" id="MF_00083">
    <property type="entry name" value="Pept_tRNA_hydro_bact"/>
    <property type="match status" value="1"/>
</dbReference>
<dbReference type="Proteomes" id="UP000190328">
    <property type="component" value="Unassembled WGS sequence"/>
</dbReference>
<accession>A0A1T4QLP5</accession>
<comment type="function">
    <text evidence="8">Catalyzes the release of premature peptidyl moieties from peptidyl-tRNA molecules trapped in stalled 50S ribosomal subunits, and thus maintains levels of free tRNAs and 50S ribosomes.</text>
</comment>
<feature type="site" description="Stabilizes the basic form of H active site to accept a proton" evidence="8">
    <location>
        <position position="93"/>
    </location>
</feature>
<dbReference type="EMBL" id="FUXI01000031">
    <property type="protein sequence ID" value="SKA04652.1"/>
    <property type="molecule type" value="Genomic_DNA"/>
</dbReference>
<evidence type="ECO:0000256" key="5">
    <source>
        <dbReference type="ARBA" id="ARBA00038063"/>
    </source>
</evidence>
<dbReference type="GO" id="GO:0005737">
    <property type="term" value="C:cytoplasm"/>
    <property type="evidence" value="ECO:0007669"/>
    <property type="project" value="UniProtKB-SubCell"/>
</dbReference>
<evidence type="ECO:0000256" key="6">
    <source>
        <dbReference type="ARBA" id="ARBA00048707"/>
    </source>
</evidence>
<dbReference type="STRING" id="263852.SAMN02745116_02232"/>
<dbReference type="CDD" id="cd00462">
    <property type="entry name" value="PTH"/>
    <property type="match status" value="1"/>
</dbReference>
<dbReference type="GO" id="GO:0000049">
    <property type="term" value="F:tRNA binding"/>
    <property type="evidence" value="ECO:0007669"/>
    <property type="project" value="UniProtKB-UniRule"/>
</dbReference>
<feature type="binding site" evidence="8">
    <location>
        <position position="114"/>
    </location>
    <ligand>
        <name>tRNA</name>
        <dbReference type="ChEBI" id="CHEBI:17843"/>
    </ligand>
</feature>
<reference evidence="11 12" key="1">
    <citation type="submission" date="2017-02" db="EMBL/GenBank/DDBJ databases">
        <authorList>
            <person name="Peterson S.W."/>
        </authorList>
    </citation>
    <scope>NUCLEOTIDE SEQUENCE [LARGE SCALE GENOMIC DNA]</scope>
    <source>
        <strain evidence="11 12">ATCC BAA-1030</strain>
    </source>
</reference>
<dbReference type="NCBIfam" id="TIGR00447">
    <property type="entry name" value="pth"/>
    <property type="match status" value="1"/>
</dbReference>
<comment type="similarity">
    <text evidence="5 8 10">Belongs to the PTH family.</text>
</comment>
<dbReference type="Gene3D" id="3.40.50.1470">
    <property type="entry name" value="Peptidyl-tRNA hydrolase"/>
    <property type="match status" value="1"/>
</dbReference>
<comment type="subunit">
    <text evidence="8">Monomer.</text>
</comment>
<evidence type="ECO:0000256" key="10">
    <source>
        <dbReference type="RuleBase" id="RU004320"/>
    </source>
</evidence>
<dbReference type="GO" id="GO:0004045">
    <property type="term" value="F:peptidyl-tRNA hydrolase activity"/>
    <property type="evidence" value="ECO:0007669"/>
    <property type="project" value="UniProtKB-UniRule"/>
</dbReference>
<dbReference type="GO" id="GO:0006515">
    <property type="term" value="P:protein quality control for misfolded or incompletely synthesized proteins"/>
    <property type="evidence" value="ECO:0007669"/>
    <property type="project" value="UniProtKB-UniRule"/>
</dbReference>
<dbReference type="InterPro" id="IPR036416">
    <property type="entry name" value="Pept_tRNA_hydro_sf"/>
</dbReference>
<keyword evidence="12" id="KW-1185">Reference proteome</keyword>
<dbReference type="Pfam" id="PF01195">
    <property type="entry name" value="Pept_tRNA_hydro"/>
    <property type="match status" value="1"/>
</dbReference>
<comment type="subcellular location">
    <subcellularLocation>
        <location evidence="8">Cytoplasm</location>
    </subcellularLocation>
</comment>
<dbReference type="PANTHER" id="PTHR17224:SF1">
    <property type="entry name" value="PEPTIDYL-TRNA HYDROLASE"/>
    <property type="match status" value="1"/>
</dbReference>
<dbReference type="PANTHER" id="PTHR17224">
    <property type="entry name" value="PEPTIDYL-TRNA HYDROLASE"/>
    <property type="match status" value="1"/>
</dbReference>
<dbReference type="FunFam" id="3.40.50.1470:FF:000001">
    <property type="entry name" value="Peptidyl-tRNA hydrolase"/>
    <property type="match status" value="1"/>
</dbReference>
<protein>
    <recommendedName>
        <fullName evidence="7 8">Peptidyl-tRNA hydrolase</fullName>
        <shortName evidence="8">Pth</shortName>
        <ecNumber evidence="1 8">3.1.1.29</ecNumber>
    </recommendedName>
</protein>
<evidence type="ECO:0000256" key="3">
    <source>
        <dbReference type="ARBA" id="ARBA00022801"/>
    </source>
</evidence>
<feature type="binding site" evidence="8">
    <location>
        <position position="68"/>
    </location>
    <ligand>
        <name>tRNA</name>
        <dbReference type="ChEBI" id="CHEBI:17843"/>
    </ligand>
</feature>
<evidence type="ECO:0000313" key="12">
    <source>
        <dbReference type="Proteomes" id="UP000190328"/>
    </source>
</evidence>
<gene>
    <name evidence="8" type="primary">pth</name>
    <name evidence="11" type="ORF">SAMN02745116_02232</name>
</gene>
<evidence type="ECO:0000256" key="7">
    <source>
        <dbReference type="ARBA" id="ARBA00050038"/>
    </source>
</evidence>